<protein>
    <submittedName>
        <fullName evidence="5">Transcriptional regulator</fullName>
    </submittedName>
</protein>
<keyword evidence="1" id="KW-0805">Transcription regulation</keyword>
<dbReference type="Gene3D" id="1.10.10.10">
    <property type="entry name" value="Winged helix-like DNA-binding domain superfamily/Winged helix DNA-binding domain"/>
    <property type="match status" value="1"/>
</dbReference>
<dbReference type="GO" id="GO:0003700">
    <property type="term" value="F:DNA-binding transcription factor activity"/>
    <property type="evidence" value="ECO:0007669"/>
    <property type="project" value="InterPro"/>
</dbReference>
<evidence type="ECO:0000256" key="2">
    <source>
        <dbReference type="ARBA" id="ARBA00023125"/>
    </source>
</evidence>
<dbReference type="Pfam" id="PF01047">
    <property type="entry name" value="MarR"/>
    <property type="match status" value="1"/>
</dbReference>
<dbReference type="OrthoDB" id="327696at2"/>
<dbReference type="PROSITE" id="PS50995">
    <property type="entry name" value="HTH_MARR_2"/>
    <property type="match status" value="1"/>
</dbReference>
<evidence type="ECO:0000313" key="6">
    <source>
        <dbReference type="Proteomes" id="UP000251213"/>
    </source>
</evidence>
<gene>
    <name evidence="5" type="ORF">DL897_05465</name>
</gene>
<keyword evidence="3" id="KW-0804">Transcription</keyword>
<dbReference type="GO" id="GO:0003677">
    <property type="term" value="F:DNA binding"/>
    <property type="evidence" value="ECO:0007669"/>
    <property type="project" value="UniProtKB-KW"/>
</dbReference>
<reference evidence="5 6" key="1">
    <citation type="submission" date="2018-06" db="EMBL/GenBank/DDBJ databases">
        <title>Thermoflavimicrobium daqus sp. nov., a thermophilic microbe isolated from Moutai-flavour Daqu.</title>
        <authorList>
            <person name="Wang X."/>
            <person name="Zhou H."/>
        </authorList>
    </citation>
    <scope>NUCLEOTIDE SEQUENCE [LARGE SCALE GENOMIC DNA]</scope>
    <source>
        <strain evidence="5 6">FBKL4.011</strain>
    </source>
</reference>
<sequence>MEHLIRFLLQSGLKPFSIDPAINELEKNLTRSELLALILIRFKKQITMSQLASDLGVPLSTVTNIGQRLKRRGLIERQRDPKDRRSILVSLTSEGMELANQMMIVLNRLIQRVEAALTPEELNQLIQLGMKALKAIQTVETGGEKEQARLRKIQISD</sequence>
<reference evidence="5 6" key="2">
    <citation type="submission" date="2018-06" db="EMBL/GenBank/DDBJ databases">
        <authorList>
            <person name="Zhirakovskaya E."/>
        </authorList>
    </citation>
    <scope>NUCLEOTIDE SEQUENCE [LARGE SCALE GENOMIC DNA]</scope>
    <source>
        <strain evidence="5 6">FBKL4.011</strain>
    </source>
</reference>
<dbReference type="AlphaFoldDB" id="A0A364K8B6"/>
<feature type="domain" description="HTH marR-type" evidence="4">
    <location>
        <begin position="1"/>
        <end position="134"/>
    </location>
</feature>
<evidence type="ECO:0000259" key="4">
    <source>
        <dbReference type="PROSITE" id="PS50995"/>
    </source>
</evidence>
<name>A0A364K8B6_9BACL</name>
<dbReference type="EMBL" id="QJKK01000002">
    <property type="protein sequence ID" value="RAL26440.1"/>
    <property type="molecule type" value="Genomic_DNA"/>
</dbReference>
<evidence type="ECO:0000256" key="1">
    <source>
        <dbReference type="ARBA" id="ARBA00023015"/>
    </source>
</evidence>
<dbReference type="PRINTS" id="PR00598">
    <property type="entry name" value="HTHMARR"/>
</dbReference>
<dbReference type="InterPro" id="IPR036388">
    <property type="entry name" value="WH-like_DNA-bd_sf"/>
</dbReference>
<dbReference type="RefSeq" id="WP_113658124.1">
    <property type="nucleotide sequence ID" value="NZ_KZ845664.1"/>
</dbReference>
<comment type="caution">
    <text evidence="5">The sequence shown here is derived from an EMBL/GenBank/DDBJ whole genome shotgun (WGS) entry which is preliminary data.</text>
</comment>
<dbReference type="InterPro" id="IPR036390">
    <property type="entry name" value="WH_DNA-bd_sf"/>
</dbReference>
<accession>A0A364K8B6</accession>
<dbReference type="SMART" id="SM00347">
    <property type="entry name" value="HTH_MARR"/>
    <property type="match status" value="1"/>
</dbReference>
<dbReference type="PANTHER" id="PTHR42756">
    <property type="entry name" value="TRANSCRIPTIONAL REGULATOR, MARR"/>
    <property type="match status" value="1"/>
</dbReference>
<proteinExistence type="predicted"/>
<dbReference type="SUPFAM" id="SSF46785">
    <property type="entry name" value="Winged helix' DNA-binding domain"/>
    <property type="match status" value="1"/>
</dbReference>
<keyword evidence="6" id="KW-1185">Reference proteome</keyword>
<organism evidence="5 6">
    <name type="scientific">Thermoflavimicrobium daqui</name>
    <dbReference type="NCBI Taxonomy" id="2137476"/>
    <lineage>
        <taxon>Bacteria</taxon>
        <taxon>Bacillati</taxon>
        <taxon>Bacillota</taxon>
        <taxon>Bacilli</taxon>
        <taxon>Bacillales</taxon>
        <taxon>Thermoactinomycetaceae</taxon>
        <taxon>Thermoflavimicrobium</taxon>
    </lineage>
</organism>
<evidence type="ECO:0000256" key="3">
    <source>
        <dbReference type="ARBA" id="ARBA00023163"/>
    </source>
</evidence>
<keyword evidence="2" id="KW-0238">DNA-binding</keyword>
<dbReference type="PANTHER" id="PTHR42756:SF1">
    <property type="entry name" value="TRANSCRIPTIONAL REPRESSOR OF EMRAB OPERON"/>
    <property type="match status" value="1"/>
</dbReference>
<evidence type="ECO:0000313" key="5">
    <source>
        <dbReference type="EMBL" id="RAL26440.1"/>
    </source>
</evidence>
<dbReference type="InterPro" id="IPR000835">
    <property type="entry name" value="HTH_MarR-typ"/>
</dbReference>
<dbReference type="Proteomes" id="UP000251213">
    <property type="component" value="Unassembled WGS sequence"/>
</dbReference>